<dbReference type="GO" id="GO:0000774">
    <property type="term" value="F:adenyl-nucleotide exchange factor activity"/>
    <property type="evidence" value="ECO:0007669"/>
    <property type="project" value="InterPro"/>
</dbReference>
<dbReference type="PRINTS" id="PR00773">
    <property type="entry name" value="GRPEPROTEIN"/>
</dbReference>
<comment type="function">
    <text evidence="7 10 11">Participates actively in the response to hyperosmotic and heat shock by preventing the aggregation of stress-denatured proteins, in association with DnaK and GrpE. It is the nucleotide exchange factor for DnaK and may function as a thermosensor. Unfolded proteins bind initially to DnaJ; upon interaction with the DnaJ-bound protein, DnaK hydrolyzes its bound ATP, resulting in the formation of a stable complex. GrpE releases ADP from DnaK; ATP binding to DnaK triggers the release of the substrate protein, thus completing the reaction cycle. Several rounds of ATP-dependent interactions between DnaJ, DnaK and GrpE are required for fully efficient folding.</text>
</comment>
<dbReference type="InterPro" id="IPR013805">
    <property type="entry name" value="GrpE_CC"/>
</dbReference>
<dbReference type="InterPro" id="IPR009012">
    <property type="entry name" value="GrpE_head"/>
</dbReference>
<keyword evidence="5 10" id="KW-0346">Stress response</keyword>
<dbReference type="Pfam" id="PF01025">
    <property type="entry name" value="GrpE"/>
    <property type="match status" value="1"/>
</dbReference>
<name>A0AAU8G0G4_9MICO</name>
<comment type="subcellular location">
    <subcellularLocation>
        <location evidence="1 10">Cytoplasm</location>
    </subcellularLocation>
</comment>
<accession>A0AAU8G0G4</accession>
<feature type="compositionally biased region" description="Gly residues" evidence="13">
    <location>
        <begin position="45"/>
        <end position="54"/>
    </location>
</feature>
<evidence type="ECO:0000256" key="3">
    <source>
        <dbReference type="ARBA" id="ARBA00011738"/>
    </source>
</evidence>
<evidence type="ECO:0000313" key="14">
    <source>
        <dbReference type="EMBL" id="XCH30364.1"/>
    </source>
</evidence>
<evidence type="ECO:0000256" key="1">
    <source>
        <dbReference type="ARBA" id="ARBA00004496"/>
    </source>
</evidence>
<evidence type="ECO:0000256" key="13">
    <source>
        <dbReference type="SAM" id="MobiDB-lite"/>
    </source>
</evidence>
<comment type="similarity">
    <text evidence="2 10 12">Belongs to the GrpE family.</text>
</comment>
<dbReference type="PROSITE" id="PS01071">
    <property type="entry name" value="GRPE"/>
    <property type="match status" value="1"/>
</dbReference>
<evidence type="ECO:0000256" key="2">
    <source>
        <dbReference type="ARBA" id="ARBA00009054"/>
    </source>
</evidence>
<feature type="compositionally biased region" description="Basic and acidic residues" evidence="13">
    <location>
        <begin position="1"/>
        <end position="14"/>
    </location>
</feature>
<dbReference type="PANTHER" id="PTHR21237">
    <property type="entry name" value="GRPE PROTEIN"/>
    <property type="match status" value="1"/>
</dbReference>
<dbReference type="GO" id="GO:0051082">
    <property type="term" value="F:unfolded protein binding"/>
    <property type="evidence" value="ECO:0007669"/>
    <property type="project" value="TreeGrafter"/>
</dbReference>
<evidence type="ECO:0000256" key="10">
    <source>
        <dbReference type="HAMAP-Rule" id="MF_01151"/>
    </source>
</evidence>
<evidence type="ECO:0000256" key="5">
    <source>
        <dbReference type="ARBA" id="ARBA00023016"/>
    </source>
</evidence>
<dbReference type="EMBL" id="CP159290">
    <property type="protein sequence ID" value="XCH30364.1"/>
    <property type="molecule type" value="Genomic_DNA"/>
</dbReference>
<sequence length="220" mass="23572">MTSPEDRGPEEQAGREPGQGPEDKPFQFTDKRKVDPETGRPREGAGAGSAGGSAGDDAETDPLAGLDFEPSDEAEVDAAVLAAKAEAAEHLDALQRERASFTNYRNRSLRDQEAARTKGIEDVLTALLPVLDDIDRARQHGELTGPFAAISDKLDASLEKFGIERYGAVGDEFDPTVHEALMHQPDPEATATTVNLVIEPGYRIGDRVVRAARVSVVGPQ</sequence>
<organism evidence="14">
    <name type="scientific">Cellulosimicrobium sp. ES-005</name>
    <dbReference type="NCBI Taxonomy" id="3163031"/>
    <lineage>
        <taxon>Bacteria</taxon>
        <taxon>Bacillati</taxon>
        <taxon>Actinomycetota</taxon>
        <taxon>Actinomycetes</taxon>
        <taxon>Micrococcales</taxon>
        <taxon>Promicromonosporaceae</taxon>
        <taxon>Cellulosimicrobium</taxon>
    </lineage>
</organism>
<dbReference type="Gene3D" id="3.90.20.20">
    <property type="match status" value="1"/>
</dbReference>
<feature type="compositionally biased region" description="Basic and acidic residues" evidence="13">
    <location>
        <begin position="21"/>
        <end position="43"/>
    </location>
</feature>
<dbReference type="RefSeq" id="WP_353708304.1">
    <property type="nucleotide sequence ID" value="NZ_CP159290.1"/>
</dbReference>
<dbReference type="GO" id="GO:0006457">
    <property type="term" value="P:protein folding"/>
    <property type="evidence" value="ECO:0007669"/>
    <property type="project" value="InterPro"/>
</dbReference>
<dbReference type="Gene3D" id="2.30.22.10">
    <property type="entry name" value="Head domain of nucleotide exchange factor GrpE"/>
    <property type="match status" value="1"/>
</dbReference>
<dbReference type="PANTHER" id="PTHR21237:SF23">
    <property type="entry name" value="GRPE PROTEIN HOMOLOG, MITOCHONDRIAL"/>
    <property type="match status" value="1"/>
</dbReference>
<evidence type="ECO:0000256" key="9">
    <source>
        <dbReference type="ARBA" id="ARBA00076414"/>
    </source>
</evidence>
<dbReference type="SUPFAM" id="SSF58014">
    <property type="entry name" value="Coiled-coil domain of nucleotide exchange factor GrpE"/>
    <property type="match status" value="1"/>
</dbReference>
<dbReference type="HAMAP" id="MF_01151">
    <property type="entry name" value="GrpE"/>
    <property type="match status" value="1"/>
</dbReference>
<keyword evidence="4 10" id="KW-0963">Cytoplasm</keyword>
<dbReference type="CDD" id="cd00446">
    <property type="entry name" value="GrpE"/>
    <property type="match status" value="1"/>
</dbReference>
<evidence type="ECO:0000256" key="8">
    <source>
        <dbReference type="ARBA" id="ARBA00072274"/>
    </source>
</evidence>
<dbReference type="FunFam" id="2.30.22.10:FF:000001">
    <property type="entry name" value="Protein GrpE"/>
    <property type="match status" value="1"/>
</dbReference>
<evidence type="ECO:0000256" key="4">
    <source>
        <dbReference type="ARBA" id="ARBA00022490"/>
    </source>
</evidence>
<dbReference type="AlphaFoldDB" id="A0AAU8G0G4"/>
<comment type="subunit">
    <text evidence="3 10">Homodimer.</text>
</comment>
<evidence type="ECO:0000256" key="12">
    <source>
        <dbReference type="RuleBase" id="RU004478"/>
    </source>
</evidence>
<evidence type="ECO:0000256" key="6">
    <source>
        <dbReference type="ARBA" id="ARBA00023186"/>
    </source>
</evidence>
<dbReference type="SUPFAM" id="SSF51064">
    <property type="entry name" value="Head domain of nucleotide exchange factor GrpE"/>
    <property type="match status" value="1"/>
</dbReference>
<evidence type="ECO:0000256" key="7">
    <source>
        <dbReference type="ARBA" id="ARBA00053401"/>
    </source>
</evidence>
<proteinExistence type="inferred from homology"/>
<dbReference type="GO" id="GO:0005737">
    <property type="term" value="C:cytoplasm"/>
    <property type="evidence" value="ECO:0007669"/>
    <property type="project" value="UniProtKB-SubCell"/>
</dbReference>
<evidence type="ECO:0000256" key="11">
    <source>
        <dbReference type="RuleBase" id="RU000639"/>
    </source>
</evidence>
<dbReference type="GO" id="GO:0051087">
    <property type="term" value="F:protein-folding chaperone binding"/>
    <property type="evidence" value="ECO:0007669"/>
    <property type="project" value="InterPro"/>
</dbReference>
<reference evidence="14" key="1">
    <citation type="submission" date="2024-06" db="EMBL/GenBank/DDBJ databases">
        <title>Complete genome sequence of the cellulolytic actinobacterium, Cellulosimicrobium ES-005.</title>
        <authorList>
            <person name="Matthews C.T."/>
            <person name="Underwood K.D."/>
            <person name="Ghanchi K.M."/>
            <person name="Fields S.D."/>
            <person name="Gardner S.G."/>
        </authorList>
    </citation>
    <scope>NUCLEOTIDE SEQUENCE</scope>
    <source>
        <strain evidence="14">ES-005</strain>
    </source>
</reference>
<gene>
    <name evidence="10 14" type="primary">grpE</name>
    <name evidence="14" type="ORF">ABRQ22_01305</name>
</gene>
<dbReference type="InterPro" id="IPR000740">
    <property type="entry name" value="GrpE"/>
</dbReference>
<dbReference type="GO" id="GO:0042803">
    <property type="term" value="F:protein homodimerization activity"/>
    <property type="evidence" value="ECO:0007669"/>
    <property type="project" value="InterPro"/>
</dbReference>
<keyword evidence="6 10" id="KW-0143">Chaperone</keyword>
<protein>
    <recommendedName>
        <fullName evidence="8 10">Protein GrpE</fullName>
    </recommendedName>
    <alternativeName>
        <fullName evidence="9 10">HSP-70 cofactor</fullName>
    </alternativeName>
</protein>
<feature type="region of interest" description="Disordered" evidence="13">
    <location>
        <begin position="1"/>
        <end position="72"/>
    </location>
</feature>